<reference evidence="1" key="2">
    <citation type="submission" date="2023-03" db="EMBL/GenBank/DDBJ databases">
        <authorList>
            <person name="Inwood S.N."/>
            <person name="Skelly J.G."/>
            <person name="Guhlin J."/>
            <person name="Harrop T.W.R."/>
            <person name="Goldson S.G."/>
            <person name="Dearden P.K."/>
        </authorList>
    </citation>
    <scope>NUCLEOTIDE SEQUENCE</scope>
    <source>
        <strain evidence="1">Lincoln</strain>
        <tissue evidence="1">Whole body</tissue>
    </source>
</reference>
<organism evidence="1 2">
    <name type="scientific">Microctonus hyperodae</name>
    <name type="common">Parasitoid wasp</name>
    <dbReference type="NCBI Taxonomy" id="165561"/>
    <lineage>
        <taxon>Eukaryota</taxon>
        <taxon>Metazoa</taxon>
        <taxon>Ecdysozoa</taxon>
        <taxon>Arthropoda</taxon>
        <taxon>Hexapoda</taxon>
        <taxon>Insecta</taxon>
        <taxon>Pterygota</taxon>
        <taxon>Neoptera</taxon>
        <taxon>Endopterygota</taxon>
        <taxon>Hymenoptera</taxon>
        <taxon>Apocrita</taxon>
        <taxon>Ichneumonoidea</taxon>
        <taxon>Braconidae</taxon>
        <taxon>Euphorinae</taxon>
        <taxon>Microctonus</taxon>
    </lineage>
</organism>
<reference evidence="1" key="1">
    <citation type="journal article" date="2023" name="bioRxiv">
        <title>Scaffold-level genome assemblies of two parasitoid biocontrol wasps reveal the parthenogenesis mechanism and an associated novel virus.</title>
        <authorList>
            <person name="Inwood S."/>
            <person name="Skelly J."/>
            <person name="Guhlin J."/>
            <person name="Harrop T."/>
            <person name="Goldson S."/>
            <person name="Dearden P."/>
        </authorList>
    </citation>
    <scope>NUCLEOTIDE SEQUENCE</scope>
    <source>
        <strain evidence="1">Lincoln</strain>
        <tissue evidence="1">Whole body</tissue>
    </source>
</reference>
<protein>
    <submittedName>
        <fullName evidence="1">Uncharacterized protein</fullName>
    </submittedName>
</protein>
<accession>A0AA39G2Y0</accession>
<proteinExistence type="predicted"/>
<evidence type="ECO:0000313" key="1">
    <source>
        <dbReference type="EMBL" id="KAK0180136.1"/>
    </source>
</evidence>
<dbReference type="Proteomes" id="UP001168972">
    <property type="component" value="Unassembled WGS sequence"/>
</dbReference>
<name>A0AA39G2Y0_MICHY</name>
<comment type="caution">
    <text evidence="1">The sequence shown here is derived from an EMBL/GenBank/DDBJ whole genome shotgun (WGS) entry which is preliminary data.</text>
</comment>
<gene>
    <name evidence="1" type="ORF">PV327_005808</name>
</gene>
<dbReference type="AlphaFoldDB" id="A0AA39G2Y0"/>
<keyword evidence="2" id="KW-1185">Reference proteome</keyword>
<evidence type="ECO:0000313" key="2">
    <source>
        <dbReference type="Proteomes" id="UP001168972"/>
    </source>
</evidence>
<dbReference type="EMBL" id="JAQQBR010000003">
    <property type="protein sequence ID" value="KAK0180136.1"/>
    <property type="molecule type" value="Genomic_DNA"/>
</dbReference>
<sequence length="129" mass="14898">MFCYTKYSGRGLIPLFFTHSKEFPLRKDDRVILKDRFRISEIIATDREETVQYFTGSMAYKDAVKRNLAEHHVKPMLAFSSQFLVLWSTGHLMLLDTKLGKTHEKVFILSDSAWCGAVCDGHYDLDITS</sequence>